<keyword evidence="8" id="KW-1185">Reference proteome</keyword>
<feature type="binding site" evidence="3">
    <location>
        <position position="342"/>
    </location>
    <ligand>
        <name>CTP</name>
        <dbReference type="ChEBI" id="CHEBI:37563"/>
    </ligand>
</feature>
<dbReference type="STRING" id="742823.HMPREF9465_01485"/>
<dbReference type="GO" id="GO:0015941">
    <property type="term" value="P:pantothenate catabolic process"/>
    <property type="evidence" value="ECO:0007669"/>
    <property type="project" value="InterPro"/>
</dbReference>
<dbReference type="Gene3D" id="3.40.50.10300">
    <property type="entry name" value="CoaB-like"/>
    <property type="match status" value="1"/>
</dbReference>
<feature type="region of interest" description="Phosphopantothenoylcysteine decarboxylase" evidence="3">
    <location>
        <begin position="1"/>
        <end position="188"/>
    </location>
</feature>
<dbReference type="EMBL" id="ADMG01000035">
    <property type="protein sequence ID" value="EKB30795.1"/>
    <property type="molecule type" value="Genomic_DNA"/>
</dbReference>
<dbReference type="HAMAP" id="MF_02225">
    <property type="entry name" value="CoaBC"/>
    <property type="match status" value="1"/>
</dbReference>
<dbReference type="GO" id="GO:0046872">
    <property type="term" value="F:metal ion binding"/>
    <property type="evidence" value="ECO:0007669"/>
    <property type="project" value="UniProtKB-KW"/>
</dbReference>
<comment type="pathway">
    <text evidence="3 4">Cofactor biosynthesis; coenzyme A biosynthesis; CoA from (R)-pantothenate: step 2/5.</text>
</comment>
<keyword evidence="3" id="KW-0460">Magnesium</keyword>
<keyword evidence="3 4" id="KW-0436">Ligase</keyword>
<dbReference type="OrthoDB" id="9802554at2"/>
<comment type="pathway">
    <text evidence="3 4">Cofactor biosynthesis; coenzyme A biosynthesis; CoA from (R)-pantothenate: step 3/5.</text>
</comment>
<dbReference type="EC" id="4.1.1.36" evidence="3"/>
<comment type="function">
    <text evidence="4">Catalyzes two steps in the biosynthesis of coenzyme A. In the first step cysteine is conjugated to 4'-phosphopantothenate to form 4-phosphopantothenoylcysteine, in the latter compound is decarboxylated to form 4'-phosphopantotheine.</text>
</comment>
<dbReference type="InterPro" id="IPR005252">
    <property type="entry name" value="CoaBC"/>
</dbReference>
<evidence type="ECO:0000256" key="1">
    <source>
        <dbReference type="ARBA" id="ARBA00022793"/>
    </source>
</evidence>
<evidence type="ECO:0000259" key="5">
    <source>
        <dbReference type="Pfam" id="PF02441"/>
    </source>
</evidence>
<feature type="domain" description="DNA/pantothenate metabolism flavoprotein C-terminal" evidence="6">
    <location>
        <begin position="184"/>
        <end position="392"/>
    </location>
</feature>
<dbReference type="GO" id="GO:0004633">
    <property type="term" value="F:phosphopantothenoylcysteine decarboxylase activity"/>
    <property type="evidence" value="ECO:0007669"/>
    <property type="project" value="UniProtKB-UniRule"/>
</dbReference>
<evidence type="ECO:0000256" key="3">
    <source>
        <dbReference type="HAMAP-Rule" id="MF_02225"/>
    </source>
</evidence>
<gene>
    <name evidence="3" type="primary">coaBC</name>
    <name evidence="7" type="ORF">HMPREF9465_01485</name>
</gene>
<feature type="binding site" evidence="3">
    <location>
        <position position="324"/>
    </location>
    <ligand>
        <name>CTP</name>
        <dbReference type="ChEBI" id="CHEBI:37563"/>
    </ligand>
</feature>
<dbReference type="InterPro" id="IPR003382">
    <property type="entry name" value="Flavoprotein"/>
</dbReference>
<dbReference type="NCBIfam" id="TIGR00521">
    <property type="entry name" value="coaBC_dfp"/>
    <property type="match status" value="1"/>
</dbReference>
<keyword evidence="3" id="KW-0511">Multifunctional enzyme</keyword>
<dbReference type="AlphaFoldDB" id="K1JGW1"/>
<dbReference type="EC" id="6.3.2.5" evidence="3"/>
<feature type="binding site" evidence="3">
    <location>
        <position position="289"/>
    </location>
    <ligand>
        <name>CTP</name>
        <dbReference type="ChEBI" id="CHEBI:37563"/>
    </ligand>
</feature>
<dbReference type="PANTHER" id="PTHR14359">
    <property type="entry name" value="HOMO-OLIGOMERIC FLAVIN CONTAINING CYS DECARBOXYLASE FAMILY"/>
    <property type="match status" value="1"/>
</dbReference>
<comment type="catalytic activity">
    <reaction evidence="3 4">
        <text>(R)-4'-phosphopantothenate + L-cysteine + CTP = N-[(R)-4-phosphopantothenoyl]-L-cysteine + CMP + diphosphate + H(+)</text>
        <dbReference type="Rhea" id="RHEA:19397"/>
        <dbReference type="ChEBI" id="CHEBI:10986"/>
        <dbReference type="ChEBI" id="CHEBI:15378"/>
        <dbReference type="ChEBI" id="CHEBI:33019"/>
        <dbReference type="ChEBI" id="CHEBI:35235"/>
        <dbReference type="ChEBI" id="CHEBI:37563"/>
        <dbReference type="ChEBI" id="CHEBI:59458"/>
        <dbReference type="ChEBI" id="CHEBI:60377"/>
        <dbReference type="EC" id="6.3.2.5"/>
    </reaction>
</comment>
<dbReference type="eggNOG" id="COG0452">
    <property type="taxonomic scope" value="Bacteria"/>
</dbReference>
<feature type="binding site" evidence="3">
    <location>
        <position position="338"/>
    </location>
    <ligand>
        <name>CTP</name>
        <dbReference type="ChEBI" id="CHEBI:37563"/>
    </ligand>
</feature>
<dbReference type="Pfam" id="PF04127">
    <property type="entry name" value="DFP"/>
    <property type="match status" value="1"/>
</dbReference>
<dbReference type="RefSeq" id="WP_005435630.1">
    <property type="nucleotide sequence ID" value="NZ_JH815517.1"/>
</dbReference>
<keyword evidence="3 4" id="KW-0285">Flavoprotein</keyword>
<dbReference type="GO" id="GO:0004632">
    <property type="term" value="F:phosphopantothenate--cysteine ligase activity"/>
    <property type="evidence" value="ECO:0007669"/>
    <property type="project" value="UniProtKB-UniRule"/>
</dbReference>
<sequence length="406" mass="42850">MTTLRSVTLAVTGGIAAYKCCELVRGLKKAGIDVHVAMTEHAAAFVGPITFEALTGHPVALTEWAPGPQGSMPHIELNRSNDLLIVMPATANIIAKAAHGIADDLVSTMIAARRQPVLFVPAMNRFMWENPANLRNVEQLRRDGALFAGPACGFQACGDVGAGRMVEPSEVLDLLPGLLAPKSLSGRRVVITAGPTFEPIDDVRGITNKSSGLQGYEIARASRDAGADVTLVSGPVHLPTPFGVKRVDVTTAAEMLASVEEALKANGADVFIGVAAVADWRIATAVSGKMKKTDGRPPELRFEENPDILRTVGTRSDVKLKVGFAAEAENLEAYARGKCISKHADLIVGNLARTAIGSPDNCVLLVTPESAEAFGPASKREVALKIVSRIASMLNSQTSLIQNHAD</sequence>
<feature type="active site" description="Proton donor" evidence="3">
    <location>
        <position position="157"/>
    </location>
</feature>
<comment type="caution">
    <text evidence="3">Lacks conserved residue(s) required for the propagation of feature annotation.</text>
</comment>
<dbReference type="InterPro" id="IPR036551">
    <property type="entry name" value="Flavin_trans-like"/>
</dbReference>
<dbReference type="Gene3D" id="3.40.50.1950">
    <property type="entry name" value="Flavin prenyltransferase-like"/>
    <property type="match status" value="1"/>
</dbReference>
<dbReference type="SUPFAM" id="SSF102645">
    <property type="entry name" value="CoaB-like"/>
    <property type="match status" value="1"/>
</dbReference>
<dbReference type="PATRIC" id="fig|742823.3.peg.1476"/>
<evidence type="ECO:0000259" key="6">
    <source>
        <dbReference type="Pfam" id="PF04127"/>
    </source>
</evidence>
<comment type="similarity">
    <text evidence="3 4">In the N-terminal section; belongs to the HFCD (homo-oligomeric flavin containing Cys decarboxylase) superfamily.</text>
</comment>
<dbReference type="InterPro" id="IPR035929">
    <property type="entry name" value="CoaB-like_sf"/>
</dbReference>
<evidence type="ECO:0000313" key="7">
    <source>
        <dbReference type="EMBL" id="EKB30795.1"/>
    </source>
</evidence>
<comment type="cofactor">
    <cofactor evidence="3">
        <name>FMN</name>
        <dbReference type="ChEBI" id="CHEBI:58210"/>
    </cofactor>
    <text evidence="3">Binds 1 FMN per subunit.</text>
</comment>
<organism evidence="7 8">
    <name type="scientific">Sutterella wadsworthensis 2_1_59BFAA</name>
    <dbReference type="NCBI Taxonomy" id="742823"/>
    <lineage>
        <taxon>Bacteria</taxon>
        <taxon>Pseudomonadati</taxon>
        <taxon>Pseudomonadota</taxon>
        <taxon>Betaproteobacteria</taxon>
        <taxon>Burkholderiales</taxon>
        <taxon>Sutterellaceae</taxon>
        <taxon>Sutterella</taxon>
    </lineage>
</organism>
<keyword evidence="3 4" id="KW-0288">FMN</keyword>
<dbReference type="PANTHER" id="PTHR14359:SF6">
    <property type="entry name" value="PHOSPHOPANTOTHENOYLCYSTEINE DECARBOXYLASE"/>
    <property type="match status" value="1"/>
</dbReference>
<accession>K1JGW1</accession>
<feature type="binding site" evidence="3">
    <location>
        <position position="279"/>
    </location>
    <ligand>
        <name>CTP</name>
        <dbReference type="ChEBI" id="CHEBI:37563"/>
    </ligand>
</feature>
<comment type="catalytic activity">
    <reaction evidence="3 4">
        <text>N-[(R)-4-phosphopantothenoyl]-L-cysteine + H(+) = (R)-4'-phosphopantetheine + CO2</text>
        <dbReference type="Rhea" id="RHEA:16793"/>
        <dbReference type="ChEBI" id="CHEBI:15378"/>
        <dbReference type="ChEBI" id="CHEBI:16526"/>
        <dbReference type="ChEBI" id="CHEBI:59458"/>
        <dbReference type="ChEBI" id="CHEBI:61723"/>
        <dbReference type="EC" id="4.1.1.36"/>
    </reaction>
</comment>
<dbReference type="GO" id="GO:0015937">
    <property type="term" value="P:coenzyme A biosynthetic process"/>
    <property type="evidence" value="ECO:0007669"/>
    <property type="project" value="UniProtKB-UniRule"/>
</dbReference>
<evidence type="ECO:0000256" key="4">
    <source>
        <dbReference type="RuleBase" id="RU364078"/>
    </source>
</evidence>
<feature type="domain" description="Flavoprotein" evidence="5">
    <location>
        <begin position="6"/>
        <end position="172"/>
    </location>
</feature>
<comment type="similarity">
    <text evidence="3 4">In the C-terminal section; belongs to the PPC synthetase family.</text>
</comment>
<dbReference type="SUPFAM" id="SSF52507">
    <property type="entry name" value="Homo-oligomeric flavin-containing Cys decarboxylases, HFCD"/>
    <property type="match status" value="1"/>
</dbReference>
<dbReference type="Proteomes" id="UP000005835">
    <property type="component" value="Unassembled WGS sequence"/>
</dbReference>
<comment type="function">
    <text evidence="3">Catalyzes two sequential steps in the biosynthesis of coenzyme A. In the first step cysteine is conjugated to 4'-phosphopantothenate to form 4-phosphopantothenoylcysteine. In the second step the latter compound is decarboxylated to form 4'-phosphopantotheine.</text>
</comment>
<dbReference type="Pfam" id="PF02441">
    <property type="entry name" value="Flavoprotein"/>
    <property type="match status" value="1"/>
</dbReference>
<dbReference type="HOGENOM" id="CLU_033319_0_1_4"/>
<dbReference type="InterPro" id="IPR007085">
    <property type="entry name" value="DNA/pantothenate-metab_flavo_C"/>
</dbReference>
<keyword evidence="1 3" id="KW-0210">Decarboxylase</keyword>
<protein>
    <recommendedName>
        <fullName evidence="3">Coenzyme A biosynthesis bifunctional protein CoaBC</fullName>
    </recommendedName>
    <alternativeName>
        <fullName evidence="3">DNA/pantothenate metabolism flavoprotein</fullName>
    </alternativeName>
    <alternativeName>
        <fullName evidence="3">Phosphopantothenoylcysteine synthetase/decarboxylase</fullName>
        <shortName evidence="3">PPCS-PPCDC</shortName>
    </alternativeName>
    <domain>
        <recommendedName>
            <fullName evidence="3">Phosphopantothenoylcysteine decarboxylase</fullName>
            <shortName evidence="3">PPC decarboxylase</shortName>
            <shortName evidence="3">PPC-DC</shortName>
            <ecNumber evidence="3">4.1.1.36</ecNumber>
        </recommendedName>
        <alternativeName>
            <fullName evidence="3">CoaC</fullName>
        </alternativeName>
    </domain>
    <domain>
        <recommendedName>
            <fullName evidence="3">Phosphopantothenate--cysteine ligase</fullName>
            <ecNumber evidence="3">6.3.2.5</ecNumber>
        </recommendedName>
        <alternativeName>
            <fullName evidence="3">CoaB</fullName>
        </alternativeName>
        <alternativeName>
            <fullName evidence="3">Phosphopantothenoylcysteine synthetase</fullName>
            <shortName evidence="3">PPC synthetase</shortName>
            <shortName evidence="3">PPC-S</shortName>
        </alternativeName>
    </domain>
</protein>
<evidence type="ECO:0000256" key="2">
    <source>
        <dbReference type="ARBA" id="ARBA00023239"/>
    </source>
</evidence>
<name>K1JGW1_9BURK</name>
<feature type="region of interest" description="Phosphopantothenate--cysteine ligase" evidence="3">
    <location>
        <begin position="189"/>
        <end position="406"/>
    </location>
</feature>
<keyword evidence="2 3" id="KW-0456">Lyase</keyword>
<reference evidence="7 8" key="1">
    <citation type="submission" date="2012-05" db="EMBL/GenBank/DDBJ databases">
        <title>The Genome Sequence of Sutterella wadsworthensis 2_1_59BFAA.</title>
        <authorList>
            <consortium name="The Broad Institute Genome Sequencing Platform"/>
            <person name="Earl A."/>
            <person name="Ward D."/>
            <person name="Feldgarden M."/>
            <person name="Gevers D."/>
            <person name="Daigneault M."/>
            <person name="Strauss J."/>
            <person name="Allen-Vercoe E."/>
            <person name="Walker B."/>
            <person name="Young S.K."/>
            <person name="Zeng Q."/>
            <person name="Gargeya S."/>
            <person name="Fitzgerald M."/>
            <person name="Haas B."/>
            <person name="Abouelleil A."/>
            <person name="Alvarado L."/>
            <person name="Arachchi H.M."/>
            <person name="Berlin A.M."/>
            <person name="Chapman S.B."/>
            <person name="Goldberg J."/>
            <person name="Griggs A."/>
            <person name="Gujja S."/>
            <person name="Hansen M."/>
            <person name="Howarth C."/>
            <person name="Imamovic A."/>
            <person name="Larimer J."/>
            <person name="McCowen C."/>
            <person name="Montmayeur A."/>
            <person name="Murphy C."/>
            <person name="Neiman D."/>
            <person name="Pearson M."/>
            <person name="Priest M."/>
            <person name="Roberts A."/>
            <person name="Saif S."/>
            <person name="Shea T."/>
            <person name="Sisk P."/>
            <person name="Sykes S."/>
            <person name="Wortman J."/>
            <person name="Nusbaum C."/>
            <person name="Birren B."/>
        </authorList>
    </citation>
    <scope>NUCLEOTIDE SEQUENCE [LARGE SCALE GENOMIC DNA]</scope>
    <source>
        <strain evidence="7 8">2_1_59BFAA</strain>
    </source>
</reference>
<dbReference type="GO" id="GO:0010181">
    <property type="term" value="F:FMN binding"/>
    <property type="evidence" value="ECO:0007669"/>
    <property type="project" value="UniProtKB-UniRule"/>
</dbReference>
<dbReference type="GO" id="GO:0071513">
    <property type="term" value="C:phosphopantothenoylcysteine decarboxylase complex"/>
    <property type="evidence" value="ECO:0007669"/>
    <property type="project" value="TreeGrafter"/>
</dbReference>
<dbReference type="UniPathway" id="UPA00241">
    <property type="reaction ID" value="UER00353"/>
</dbReference>
<comment type="caution">
    <text evidence="7">The sequence shown here is derived from an EMBL/GenBank/DDBJ whole genome shotgun (WGS) entry which is preliminary data.</text>
</comment>
<feature type="binding site" evidence="3">
    <location>
        <begin position="306"/>
        <end position="309"/>
    </location>
    <ligand>
        <name>CTP</name>
        <dbReference type="ChEBI" id="CHEBI:37563"/>
    </ligand>
</feature>
<keyword evidence="3" id="KW-0479">Metal-binding</keyword>
<comment type="cofactor">
    <cofactor evidence="3">
        <name>Mg(2+)</name>
        <dbReference type="ChEBI" id="CHEBI:18420"/>
    </cofactor>
</comment>
<evidence type="ECO:0000313" key="8">
    <source>
        <dbReference type="Proteomes" id="UP000005835"/>
    </source>
</evidence>
<proteinExistence type="inferred from homology"/>